<organism evidence="3 4">
    <name type="scientific">Leptobrachium leishanense</name>
    <name type="common">Leishan spiny toad</name>
    <dbReference type="NCBI Taxonomy" id="445787"/>
    <lineage>
        <taxon>Eukaryota</taxon>
        <taxon>Metazoa</taxon>
        <taxon>Chordata</taxon>
        <taxon>Craniata</taxon>
        <taxon>Vertebrata</taxon>
        <taxon>Euteleostomi</taxon>
        <taxon>Amphibia</taxon>
        <taxon>Batrachia</taxon>
        <taxon>Anura</taxon>
        <taxon>Pelobatoidea</taxon>
        <taxon>Megophryidae</taxon>
        <taxon>Leptobrachium</taxon>
    </lineage>
</organism>
<name>A0A8C5QDU0_9ANUR</name>
<dbReference type="SMART" id="SM00246">
    <property type="entry name" value="WH2"/>
    <property type="match status" value="1"/>
</dbReference>
<reference evidence="3" key="1">
    <citation type="submission" date="2025-08" db="UniProtKB">
        <authorList>
            <consortium name="Ensembl"/>
        </authorList>
    </citation>
    <scope>IDENTIFICATION</scope>
</reference>
<evidence type="ECO:0000256" key="1">
    <source>
        <dbReference type="SAM" id="MobiDB-lite"/>
    </source>
</evidence>
<feature type="compositionally biased region" description="Pro residues" evidence="1">
    <location>
        <begin position="275"/>
        <end position="311"/>
    </location>
</feature>
<feature type="domain" description="WH2" evidence="2">
    <location>
        <begin position="36"/>
        <end position="53"/>
    </location>
</feature>
<feature type="compositionally biased region" description="Pro residues" evidence="1">
    <location>
        <begin position="340"/>
        <end position="359"/>
    </location>
</feature>
<feature type="region of interest" description="Disordered" evidence="1">
    <location>
        <begin position="1"/>
        <end position="38"/>
    </location>
</feature>
<feature type="compositionally biased region" description="Pro residues" evidence="1">
    <location>
        <begin position="1"/>
        <end position="18"/>
    </location>
</feature>
<proteinExistence type="predicted"/>
<feature type="region of interest" description="Disordered" evidence="1">
    <location>
        <begin position="51"/>
        <end position="370"/>
    </location>
</feature>
<dbReference type="Proteomes" id="UP000694569">
    <property type="component" value="Unplaced"/>
</dbReference>
<feature type="compositionally biased region" description="Polar residues" evidence="1">
    <location>
        <begin position="329"/>
        <end position="338"/>
    </location>
</feature>
<accession>A0A8C5QDU0</accession>
<feature type="compositionally biased region" description="Polar residues" evidence="1">
    <location>
        <begin position="151"/>
        <end position="162"/>
    </location>
</feature>
<sequence length="421" mass="43833">MSIPPPPPPPPGAPPPPTFALANTEPPRLNRNEQKGRGALLSEICKGAQLKKTAAVNDRSAPVFDKPKGGSGPSPGGALMPMGGLFPGGSVPRLRHGASPEISSGIRSQAPRPPVSIGRSPDDSGGSIRSSTPETGRAHRPSLPDILKPPSSASPGMKHSTSAPPPPPPPGRRLVAAPPPSASPTFTSHSAKPYNNNKPLPTPGNRAPAAPSVRPPPSPLNTRTTSSHGQPLPPPPYRHPPSSINGPPSPINEHAPELPQRQNSLHHKAGAPRGLAPPPPPINSSPGGHRPPPPARDPPGRGPAPPPPPPIQRNGGRDAPPPPPPSRTHGINDSSQNRAKPPPPPSRTPSGPPPPPPPVRNGHRDSVSIGRSFADDFESKYSFHSVDEFPAPEEYRPFQKIYPSKSIRVNRGAPPLPPVPR</sequence>
<dbReference type="InterPro" id="IPR003124">
    <property type="entry name" value="WH2_dom"/>
</dbReference>
<evidence type="ECO:0000313" key="4">
    <source>
        <dbReference type="Proteomes" id="UP000694569"/>
    </source>
</evidence>
<dbReference type="Pfam" id="PF02205">
    <property type="entry name" value="WH2"/>
    <property type="match status" value="1"/>
</dbReference>
<feature type="compositionally biased region" description="Pro residues" evidence="1">
    <location>
        <begin position="163"/>
        <end position="182"/>
    </location>
</feature>
<protein>
    <recommendedName>
        <fullName evidence="2">WH2 domain-containing protein</fullName>
    </recommendedName>
</protein>
<dbReference type="GO" id="GO:0003779">
    <property type="term" value="F:actin binding"/>
    <property type="evidence" value="ECO:0007669"/>
    <property type="project" value="InterPro"/>
</dbReference>
<feature type="compositionally biased region" description="Polar residues" evidence="1">
    <location>
        <begin position="220"/>
        <end position="229"/>
    </location>
</feature>
<dbReference type="Ensembl" id="ENSLLET00000037466.1">
    <property type="protein sequence ID" value="ENSLLEP00000036077.1"/>
    <property type="gene ID" value="ENSLLEG00000022851.1"/>
</dbReference>
<dbReference type="AlphaFoldDB" id="A0A8C5QDU0"/>
<evidence type="ECO:0000259" key="2">
    <source>
        <dbReference type="PROSITE" id="PS51082"/>
    </source>
</evidence>
<keyword evidence="4" id="KW-1185">Reference proteome</keyword>
<evidence type="ECO:0000313" key="3">
    <source>
        <dbReference type="Ensembl" id="ENSLLEP00000036077.1"/>
    </source>
</evidence>
<dbReference type="PROSITE" id="PS51082">
    <property type="entry name" value="WH2"/>
    <property type="match status" value="1"/>
</dbReference>
<reference evidence="3" key="2">
    <citation type="submission" date="2025-09" db="UniProtKB">
        <authorList>
            <consortium name="Ensembl"/>
        </authorList>
    </citation>
    <scope>IDENTIFICATION</scope>
</reference>